<dbReference type="GO" id="GO:0000775">
    <property type="term" value="C:chromosome, centromeric region"/>
    <property type="evidence" value="ECO:0007669"/>
    <property type="project" value="InterPro"/>
</dbReference>
<dbReference type="HAMAP" id="MF_00292">
    <property type="entry name" value="Ribosomal_eS28"/>
    <property type="match status" value="1"/>
</dbReference>
<dbReference type="FunFam" id="2.40.50.140:FF:000180">
    <property type="entry name" value="40S ribosomal protein S28e"/>
    <property type="match status" value="1"/>
</dbReference>
<dbReference type="SUPFAM" id="SSF50249">
    <property type="entry name" value="Nucleic acid-binding proteins"/>
    <property type="match status" value="1"/>
</dbReference>
<dbReference type="GO" id="GO:0000278">
    <property type="term" value="P:mitotic cell cycle"/>
    <property type="evidence" value="ECO:0007669"/>
    <property type="project" value="InterPro"/>
</dbReference>
<dbReference type="Pfam" id="PF01200">
    <property type="entry name" value="Ribosomal_S28e"/>
    <property type="match status" value="1"/>
</dbReference>
<protein>
    <submittedName>
        <fullName evidence="4">Nucleic acid-binding domain-containing protein</fullName>
    </submittedName>
</protein>
<name>A0A075AWR8_ROZAC</name>
<keyword evidence="5" id="KW-1185">Reference proteome</keyword>
<evidence type="ECO:0000256" key="2">
    <source>
        <dbReference type="ARBA" id="ARBA00022980"/>
    </source>
</evidence>
<dbReference type="GO" id="GO:0022627">
    <property type="term" value="C:cytosolic small ribosomal subunit"/>
    <property type="evidence" value="ECO:0007669"/>
    <property type="project" value="TreeGrafter"/>
</dbReference>
<dbReference type="AlphaFoldDB" id="A0A075AWR8"/>
<dbReference type="CDD" id="cd04457">
    <property type="entry name" value="S1_S28E"/>
    <property type="match status" value="1"/>
</dbReference>
<dbReference type="InterPro" id="IPR012340">
    <property type="entry name" value="NA-bd_OB-fold"/>
</dbReference>
<dbReference type="OrthoDB" id="10258930at2759"/>
<dbReference type="GO" id="GO:0006412">
    <property type="term" value="P:translation"/>
    <property type="evidence" value="ECO:0007669"/>
    <property type="project" value="InterPro"/>
</dbReference>
<evidence type="ECO:0000256" key="3">
    <source>
        <dbReference type="ARBA" id="ARBA00023274"/>
    </source>
</evidence>
<evidence type="ECO:0000256" key="1">
    <source>
        <dbReference type="ARBA" id="ARBA00005943"/>
    </source>
</evidence>
<dbReference type="GO" id="GO:0003735">
    <property type="term" value="F:structural constituent of ribosome"/>
    <property type="evidence" value="ECO:0007669"/>
    <property type="project" value="InterPro"/>
</dbReference>
<keyword evidence="3" id="KW-0687">Ribonucleoprotein</keyword>
<sequence length="254" mass="29078">MEEFQNHITAEREIEFYGFSPISLIDDIINSVNERMYQGVDKFQSNLVENCADELSTENIDHGIQKVLTMLESSADQNFMVYEEFSIKHILKIPTEISLPHHKINSGAPVEEANTFLKEAIEIQEHIKQLMDLKTRLTFWHEQIASLNSSLDPVEISPDFIQELSSFFEDKFQPCLSQLEKALNKSTTTKEKVTIAKVTKVLGRTGSRGGVTQVRVELTNEEKNRSIVRNVKGPVREGDMLVLLEAEREARRLR</sequence>
<keyword evidence="2" id="KW-0689">Ribosomal protein</keyword>
<dbReference type="Proteomes" id="UP000030755">
    <property type="component" value="Unassembled WGS sequence"/>
</dbReference>
<organism evidence="4 5">
    <name type="scientific">Rozella allomycis (strain CSF55)</name>
    <dbReference type="NCBI Taxonomy" id="988480"/>
    <lineage>
        <taxon>Eukaryota</taxon>
        <taxon>Fungi</taxon>
        <taxon>Fungi incertae sedis</taxon>
        <taxon>Cryptomycota</taxon>
        <taxon>Cryptomycota incertae sedis</taxon>
        <taxon>Rozella</taxon>
    </lineage>
</organism>
<dbReference type="GO" id="GO:0005634">
    <property type="term" value="C:nucleus"/>
    <property type="evidence" value="ECO:0007669"/>
    <property type="project" value="InterPro"/>
</dbReference>
<dbReference type="GO" id="GO:0030490">
    <property type="term" value="P:maturation of SSU-rRNA"/>
    <property type="evidence" value="ECO:0007669"/>
    <property type="project" value="TreeGrafter"/>
</dbReference>
<gene>
    <name evidence="4" type="ORF">O9G_002756</name>
</gene>
<dbReference type="EMBL" id="KE560926">
    <property type="protein sequence ID" value="EPZ34692.1"/>
    <property type="molecule type" value="Genomic_DNA"/>
</dbReference>
<dbReference type="HOGENOM" id="CLU_1094804_0_0_1"/>
<dbReference type="STRING" id="988480.A0A075AWR8"/>
<dbReference type="Gene3D" id="2.40.50.140">
    <property type="entry name" value="Nucleic acid-binding proteins"/>
    <property type="match status" value="1"/>
</dbReference>
<proteinExistence type="inferred from homology"/>
<reference evidence="4 5" key="1">
    <citation type="journal article" date="2013" name="Curr. Biol.">
        <title>Shared signatures of parasitism and phylogenomics unite Cryptomycota and microsporidia.</title>
        <authorList>
            <person name="James T.Y."/>
            <person name="Pelin A."/>
            <person name="Bonen L."/>
            <person name="Ahrendt S."/>
            <person name="Sain D."/>
            <person name="Corradi N."/>
            <person name="Stajich J.E."/>
        </authorList>
    </citation>
    <scope>NUCLEOTIDE SEQUENCE [LARGE SCALE GENOMIC DNA]</scope>
    <source>
        <strain evidence="4 5">CSF55</strain>
    </source>
</reference>
<dbReference type="PANTHER" id="PTHR10769:SF3">
    <property type="entry name" value="SMALL RIBOSOMAL SUBUNIT PROTEIN ES28"/>
    <property type="match status" value="1"/>
</dbReference>
<dbReference type="GO" id="GO:0000028">
    <property type="term" value="P:ribosomal small subunit assembly"/>
    <property type="evidence" value="ECO:0007669"/>
    <property type="project" value="TreeGrafter"/>
</dbReference>
<evidence type="ECO:0000313" key="5">
    <source>
        <dbReference type="Proteomes" id="UP000030755"/>
    </source>
</evidence>
<comment type="similarity">
    <text evidence="1">Belongs to the eukaryotic ribosomal protein eS28 family.</text>
</comment>
<dbReference type="InterPro" id="IPR000289">
    <property type="entry name" value="Ribosomal_eS28"/>
</dbReference>
<dbReference type="PANTHER" id="PTHR10769">
    <property type="entry name" value="40S RIBOSOMAL PROTEIN S28"/>
    <property type="match status" value="1"/>
</dbReference>
<evidence type="ECO:0000313" key="4">
    <source>
        <dbReference type="EMBL" id="EPZ34692.1"/>
    </source>
</evidence>
<accession>A0A075AWR8</accession>